<evidence type="ECO:0000313" key="9">
    <source>
        <dbReference type="Proteomes" id="UP000186221"/>
    </source>
</evidence>
<protein>
    <recommendedName>
        <fullName evidence="7">Lipopolysaccharide assembly protein A domain-containing protein</fullName>
    </recommendedName>
</protein>
<proteinExistence type="predicted"/>
<dbReference type="EMBL" id="FTOG01000009">
    <property type="protein sequence ID" value="SIT08035.1"/>
    <property type="molecule type" value="Genomic_DNA"/>
</dbReference>
<keyword evidence="2 6" id="KW-0812">Transmembrane</keyword>
<sequence>MIRLIRYLFLLVLAVVLVVLAMSNRAIVALQLLPAEAETYLGMNWRVDVPLYLVIFAGLGVGLLVGFFWEFFRERSFRKTARKATKRAQNLERELGRLKEKTQGPRDDVLALLDKPRA</sequence>
<evidence type="ECO:0000256" key="5">
    <source>
        <dbReference type="SAM" id="Coils"/>
    </source>
</evidence>
<evidence type="ECO:0000256" key="3">
    <source>
        <dbReference type="ARBA" id="ARBA00022989"/>
    </source>
</evidence>
<feature type="domain" description="Lipopolysaccharide assembly protein A" evidence="7">
    <location>
        <begin position="44"/>
        <end position="95"/>
    </location>
</feature>
<dbReference type="InterPro" id="IPR010445">
    <property type="entry name" value="LapA_dom"/>
</dbReference>
<keyword evidence="1" id="KW-1003">Cell membrane</keyword>
<evidence type="ECO:0000313" key="8">
    <source>
        <dbReference type="EMBL" id="SIT08035.1"/>
    </source>
</evidence>
<dbReference type="RefSeq" id="WP_083952257.1">
    <property type="nucleotide sequence ID" value="NZ_FTOG01000009.1"/>
</dbReference>
<keyword evidence="5" id="KW-0175">Coiled coil</keyword>
<dbReference type="STRING" id="453582.SAMN05421580_109203"/>
<feature type="transmembrane region" description="Helical" evidence="6">
    <location>
        <begin position="49"/>
        <end position="72"/>
    </location>
</feature>
<dbReference type="OrthoDB" id="7689797at2"/>
<evidence type="ECO:0000256" key="6">
    <source>
        <dbReference type="SAM" id="Phobius"/>
    </source>
</evidence>
<keyword evidence="3 6" id="KW-1133">Transmembrane helix</keyword>
<keyword evidence="9" id="KW-1185">Reference proteome</keyword>
<evidence type="ECO:0000259" key="7">
    <source>
        <dbReference type="Pfam" id="PF06305"/>
    </source>
</evidence>
<accession>A0A1N7PBM3</accession>
<feature type="coiled-coil region" evidence="5">
    <location>
        <begin position="74"/>
        <end position="101"/>
    </location>
</feature>
<dbReference type="Pfam" id="PF06305">
    <property type="entry name" value="LapA_dom"/>
    <property type="match status" value="1"/>
</dbReference>
<reference evidence="9" key="1">
    <citation type="submission" date="2017-01" db="EMBL/GenBank/DDBJ databases">
        <authorList>
            <person name="Varghese N."/>
            <person name="Submissions S."/>
        </authorList>
    </citation>
    <scope>NUCLEOTIDE SEQUENCE [LARGE SCALE GENOMIC DNA]</scope>
    <source>
        <strain evidence="9">DSM 19945</strain>
    </source>
</reference>
<organism evidence="8 9">
    <name type="scientific">Rhodobacter aestuarii</name>
    <dbReference type="NCBI Taxonomy" id="453582"/>
    <lineage>
        <taxon>Bacteria</taxon>
        <taxon>Pseudomonadati</taxon>
        <taxon>Pseudomonadota</taxon>
        <taxon>Alphaproteobacteria</taxon>
        <taxon>Rhodobacterales</taxon>
        <taxon>Rhodobacter group</taxon>
        <taxon>Rhodobacter</taxon>
    </lineage>
</organism>
<dbReference type="AlphaFoldDB" id="A0A1N7PBM3"/>
<gene>
    <name evidence="8" type="ORF">SAMN05421580_109203</name>
</gene>
<evidence type="ECO:0000256" key="1">
    <source>
        <dbReference type="ARBA" id="ARBA00022475"/>
    </source>
</evidence>
<evidence type="ECO:0000256" key="2">
    <source>
        <dbReference type="ARBA" id="ARBA00022692"/>
    </source>
</evidence>
<dbReference type="Proteomes" id="UP000186221">
    <property type="component" value="Unassembled WGS sequence"/>
</dbReference>
<dbReference type="GO" id="GO:0005886">
    <property type="term" value="C:plasma membrane"/>
    <property type="evidence" value="ECO:0007669"/>
    <property type="project" value="InterPro"/>
</dbReference>
<keyword evidence="4 6" id="KW-0472">Membrane</keyword>
<name>A0A1N7PBM3_9RHOB</name>
<evidence type="ECO:0000256" key="4">
    <source>
        <dbReference type="ARBA" id="ARBA00023136"/>
    </source>
</evidence>